<name>A0A1C4Z084_MICEC</name>
<dbReference type="EMBL" id="LT607413">
    <property type="protein sequence ID" value="SCF26370.1"/>
    <property type="molecule type" value="Genomic_DNA"/>
</dbReference>
<proteinExistence type="predicted"/>
<dbReference type="AlphaFoldDB" id="A0A1C4Z084"/>
<dbReference type="InParanoid" id="A0A1C4Z084"/>
<accession>A0A1C4Z084</accession>
<dbReference type="Proteomes" id="UP000198253">
    <property type="component" value="Chromosome I"/>
</dbReference>
<reference evidence="2" key="1">
    <citation type="submission" date="2016-06" db="EMBL/GenBank/DDBJ databases">
        <authorList>
            <person name="Varghese N."/>
            <person name="Submissions Spin"/>
        </authorList>
    </citation>
    <scope>NUCLEOTIDE SEQUENCE [LARGE SCALE GENOMIC DNA]</scope>
    <source>
        <strain evidence="2">DSM 43816</strain>
    </source>
</reference>
<gene>
    <name evidence="1" type="ORF">GA0070618_4607</name>
</gene>
<protein>
    <submittedName>
        <fullName evidence="1">Uncharacterized protein</fullName>
    </submittedName>
</protein>
<keyword evidence="2" id="KW-1185">Reference proteome</keyword>
<organism evidence="1 2">
    <name type="scientific">Micromonospora echinospora</name>
    <name type="common">Micromonospora purpurea</name>
    <dbReference type="NCBI Taxonomy" id="1877"/>
    <lineage>
        <taxon>Bacteria</taxon>
        <taxon>Bacillati</taxon>
        <taxon>Actinomycetota</taxon>
        <taxon>Actinomycetes</taxon>
        <taxon>Micromonosporales</taxon>
        <taxon>Micromonosporaceae</taxon>
        <taxon>Micromonospora</taxon>
    </lineage>
</organism>
<evidence type="ECO:0000313" key="2">
    <source>
        <dbReference type="Proteomes" id="UP000198253"/>
    </source>
</evidence>
<evidence type="ECO:0000313" key="1">
    <source>
        <dbReference type="EMBL" id="SCF26370.1"/>
    </source>
</evidence>
<sequence>MHVDIEINRWLRWLWQRRPRSCGCGVGDALTVRLRARAVRSETVATGWSPYRADMTDNMPTAGGQAWSFRLGADEAGRVVRALREYEAAHPGEPVPVGDVIRETTGREPTRSDVLPPKVDPAAVGPSWEVGPFKMGLMPSAQLAGLEYTAADDRVQVAVLTLPELAALTPLFEQVTEHGAGDGRNVDVAAACRDLIGRDPFENAG</sequence>